<name>A7S893_NEMVE</name>
<gene>
    <name evidence="3" type="ORF">NEMVEDRAFT_v1g208322</name>
</gene>
<evidence type="ECO:0000313" key="3">
    <source>
        <dbReference type="EMBL" id="EDO40022.1"/>
    </source>
</evidence>
<proteinExistence type="predicted"/>
<dbReference type="eggNOG" id="ENOG502RW0M">
    <property type="taxonomic scope" value="Eukaryota"/>
</dbReference>
<accession>A7S893</accession>
<reference evidence="3 4" key="1">
    <citation type="journal article" date="2007" name="Science">
        <title>Sea anemone genome reveals ancestral eumetazoan gene repertoire and genomic organization.</title>
        <authorList>
            <person name="Putnam N.H."/>
            <person name="Srivastava M."/>
            <person name="Hellsten U."/>
            <person name="Dirks B."/>
            <person name="Chapman J."/>
            <person name="Salamov A."/>
            <person name="Terry A."/>
            <person name="Shapiro H."/>
            <person name="Lindquist E."/>
            <person name="Kapitonov V.V."/>
            <person name="Jurka J."/>
            <person name="Genikhovich G."/>
            <person name="Grigoriev I.V."/>
            <person name="Lucas S.M."/>
            <person name="Steele R.E."/>
            <person name="Finnerty J.R."/>
            <person name="Technau U."/>
            <person name="Martindale M.Q."/>
            <person name="Rokhsar D.S."/>
        </authorList>
    </citation>
    <scope>NUCLEOTIDE SEQUENCE [LARGE SCALE GENOMIC DNA]</scope>
    <source>
        <strain evidence="4">CH2 X CH6</strain>
    </source>
</reference>
<keyword evidence="4" id="KW-1185">Reference proteome</keyword>
<organism evidence="3 4">
    <name type="scientific">Nematostella vectensis</name>
    <name type="common">Starlet sea anemone</name>
    <dbReference type="NCBI Taxonomy" id="45351"/>
    <lineage>
        <taxon>Eukaryota</taxon>
        <taxon>Metazoa</taxon>
        <taxon>Cnidaria</taxon>
        <taxon>Anthozoa</taxon>
        <taxon>Hexacorallia</taxon>
        <taxon>Actiniaria</taxon>
        <taxon>Edwardsiidae</taxon>
        <taxon>Nematostella</taxon>
    </lineage>
</organism>
<dbReference type="PhylomeDB" id="A7S893"/>
<dbReference type="Proteomes" id="UP000001593">
    <property type="component" value="Unassembled WGS sequence"/>
</dbReference>
<protein>
    <submittedName>
        <fullName evidence="3">Uncharacterized protein</fullName>
    </submittedName>
</protein>
<dbReference type="GO" id="GO:0005777">
    <property type="term" value="C:peroxisome"/>
    <property type="evidence" value="ECO:0000318"/>
    <property type="project" value="GO_Central"/>
</dbReference>
<evidence type="ECO:0000256" key="2">
    <source>
        <dbReference type="SAM" id="MobiDB-lite"/>
    </source>
</evidence>
<feature type="region of interest" description="Disordered" evidence="2">
    <location>
        <begin position="180"/>
        <end position="224"/>
    </location>
</feature>
<dbReference type="PANTHER" id="PTHR21623">
    <property type="entry name" value="SPERIOLIN-BINDING FACTOR"/>
    <property type="match status" value="1"/>
</dbReference>
<dbReference type="PANTHER" id="PTHR21623:SF2">
    <property type="entry name" value="COILED-COIL DOMAIN-CONTAINING PROTEIN 33"/>
    <property type="match status" value="1"/>
</dbReference>
<dbReference type="EMBL" id="DS469597">
    <property type="protein sequence ID" value="EDO40022.1"/>
    <property type="molecule type" value="Genomic_DNA"/>
</dbReference>
<dbReference type="InParanoid" id="A7S893"/>
<dbReference type="OMA" id="RDTEMNN"/>
<dbReference type="HOGENOM" id="CLU_431695_0_0_1"/>
<dbReference type="InterPro" id="IPR039889">
    <property type="entry name" value="CCD33"/>
</dbReference>
<feature type="coiled-coil region" evidence="1">
    <location>
        <begin position="541"/>
        <end position="582"/>
    </location>
</feature>
<dbReference type="AlphaFoldDB" id="A7S893"/>
<keyword evidence="1" id="KW-0175">Coiled coil</keyword>
<evidence type="ECO:0000256" key="1">
    <source>
        <dbReference type="SAM" id="Coils"/>
    </source>
</evidence>
<evidence type="ECO:0000313" key="4">
    <source>
        <dbReference type="Proteomes" id="UP000001593"/>
    </source>
</evidence>
<sequence>MPEEHPPALLKLNLSHVYFNSPGRYFLKISINGSVQKQYGVLLYVGSAKSPVHDHVYTTEPLEASSPDEPVFFKDSALSFHLPQGFASDDIILTVEAHQLGDDPGQAGSLYGKGSLTVYPHVMSLFPPNISTLDTPDKSQVIYSLAQQLILVKKLADNGVHVNVGVMKMEVTLKSLDEQPVKQPGKVQAANATPNEPVAGPSTASQPVPVLTTPPVTPSGYDTRKTTIFTNNIGGSFIRSSRKDLSRKLPAQSVTHSSIQPTQSPAWGELLLIEVAKEDARQEEIILTVADHPSRELLTEFSIPIIHLKPTHQYHLELVKPMSESAKDTRLFVTLIVKEDALLEQGGSSDQILGLEMLLRGLESPISNQLGSLIAVARIAPDWQQYKDTMLTAQPSPAGVTMTTINFPSPHPMSFSVAGSAHAYGSPQKIMLSHIVLFLATGASDWQLSSPLGYSYHRLDQFLLSSLQQESASLGLRLDSLPVERQDTRVAASHLSSLPVFRMAGPGPGPAPSNPAPIADQLRNTMDMRTLALLDYQMQEVDRYRAAMRKLAADLLHLRQENARLEEANSRLRRDLNQHDEISRLMIGSDDLDNVTHGELVQKFGNAIPDKVTHGEIVQKFVNAIPDNVTHVGL</sequence>